<organism evidence="1 2">
    <name type="scientific">Dictyobacter formicarum</name>
    <dbReference type="NCBI Taxonomy" id="2778368"/>
    <lineage>
        <taxon>Bacteria</taxon>
        <taxon>Bacillati</taxon>
        <taxon>Chloroflexota</taxon>
        <taxon>Ktedonobacteria</taxon>
        <taxon>Ktedonobacterales</taxon>
        <taxon>Dictyobacteraceae</taxon>
        <taxon>Dictyobacter</taxon>
    </lineage>
</organism>
<evidence type="ECO:0000313" key="1">
    <source>
        <dbReference type="EMBL" id="GHO89492.1"/>
    </source>
</evidence>
<keyword evidence="2" id="KW-1185">Reference proteome</keyword>
<accession>A0ABQ3VT85</accession>
<dbReference type="Proteomes" id="UP000635565">
    <property type="component" value="Unassembled WGS sequence"/>
</dbReference>
<comment type="caution">
    <text evidence="1">The sequence shown here is derived from an EMBL/GenBank/DDBJ whole genome shotgun (WGS) entry which is preliminary data.</text>
</comment>
<evidence type="ECO:0000313" key="2">
    <source>
        <dbReference type="Proteomes" id="UP000635565"/>
    </source>
</evidence>
<proteinExistence type="predicted"/>
<protein>
    <submittedName>
        <fullName evidence="1">Uncharacterized protein</fullName>
    </submittedName>
</protein>
<gene>
    <name evidence="1" type="ORF">KSZ_74980</name>
</gene>
<reference evidence="1 2" key="1">
    <citation type="journal article" date="2021" name="Int. J. Syst. Evol. Microbiol.">
        <title>Reticulibacter mediterranei gen. nov., sp. nov., within the new family Reticulibacteraceae fam. nov., and Ktedonospora formicarum gen. nov., sp. nov., Ktedonobacter robiniae sp. nov., Dictyobacter formicarum sp. nov. and Dictyobacter arantiisoli sp. nov., belonging to the class Ktedonobacteria.</title>
        <authorList>
            <person name="Yabe S."/>
            <person name="Zheng Y."/>
            <person name="Wang C.M."/>
            <person name="Sakai Y."/>
            <person name="Abe K."/>
            <person name="Yokota A."/>
            <person name="Donadio S."/>
            <person name="Cavaletti L."/>
            <person name="Monciardini P."/>
        </authorList>
    </citation>
    <scope>NUCLEOTIDE SEQUENCE [LARGE SCALE GENOMIC DNA]</scope>
    <source>
        <strain evidence="1 2">SOSP1-9</strain>
    </source>
</reference>
<sequence>MSMKINEHFPAPYHKTQKRICLLANPYNVVLINWKWYSLNFAERTAIQSMKQRARILEPR</sequence>
<name>A0ABQ3VT85_9CHLR</name>
<dbReference type="EMBL" id="BNJJ01000038">
    <property type="protein sequence ID" value="GHO89492.1"/>
    <property type="molecule type" value="Genomic_DNA"/>
</dbReference>